<feature type="coiled-coil region" evidence="1">
    <location>
        <begin position="265"/>
        <end position="317"/>
    </location>
</feature>
<name>A0AAE0S1U8_9BIVA</name>
<dbReference type="SUPFAM" id="SSF52540">
    <property type="entry name" value="P-loop containing nucleoside triphosphate hydrolases"/>
    <property type="match status" value="1"/>
</dbReference>
<sequence length="1423" mass="163330">MATSDPTEKVQDPKCKNWLRIVLALHYLKDGITAFVKEEIDTLHQSLLLKLYGGTSVPFPQCTFCRFQNMKQSRGTWMLFPPCPSGLCDAWLRELLELHVSFKRERAYDCDVTAWPFTPWECAKLYLHKGQNTANSGPDDCDTQAILNLITSCKRFHSKLPSQWQSLIQRVLNIRNIVMHSEDMKVTDSAREQYIQSITKLLTDPSHLRSLEACQKAVANIDMINNASVDVFFDLDVEVKALRECVKDVQQQLGVYRDKDNEKSIDALKEEFKKCQDELNIFKEKTREDIKNVCEDVEAQKKTIQSLDEKIDTKLQEQDAKCMQRGRTTVSQLLELVRSALAGQPNSQEMFTSLCSGYNDLGGRSTGLGEGTGIPDRRPESEGLKQLKRKTENNIDAKRCHEFISTEQSDIADKLLQQNKFLVIKGNPGEGKTTLAFHLIDKPKYINNRVVVNSLIDWKMVDTDWVNIVVFEDIFGQYDLDTGHLEEWKLHLRDIQNYIDAGKLEVIVSTRTDIYAKAMPKLESMRLFSDEFSVILSSDNLEDSEKMRLLTTKLTFRGRKMQNHEKLECISNFRGFLGFPFCCSLFADHERLFQERAKFFKHPVKLFFENIKQLELSRLLSLAFLFCVGEVSEALLSPETFPEWYRSLLTKLATYLQTANMKDANVLFLRKSYEDFSGLYVTKSKTHVKFSHATVYEAVGHALVKHCPEIVVQYCSSDFLYHRVCLETFDRNVTNVLCVPHYAFRSLAQRMINEIVEEKSVRNVAEHSAFRQQYFVSQFKEQLLECNKVREVLTMVCSDKQYVKELLHLGYTNTFLQHILRNDTETVKTVFDQLLEFLECDHTENTKTCWQCEEQQNLLEIALYYGNFETAEKLLALNADLSDISLCNAARHRNLKWVQRIVKSLKMSESFSPDMKMIRESLARAFILVDDNVINYLLNEGVRLDPVSIRGIVENGDGAAVQKAFQLLKYDVGFESFMCCSTLMLSTFMQQDTSFADILYKEGVQLSSLMNLPTTMLKRLFAFSFPVIEFIQGTSQINDDIMTMEALPCAVISGSSDSVHQFIQYLKDTNKWKITSVWAMFALISSFMYEIDDVCDLLVREGVSFDMRMLMVLYFSLLFVKSSKTELSHNFVTLIKIFFSAWFDKFPLELFDNNDAEMIQNIASVVLDGMLSFIPLLNGLEVNVIRIGLKLIERLKEIGTWDPKSPQATGILLFAFYMGNFDFCELLAQEGVFLAMKALPFILKVGTLDSVIKIIEHLKKYHILESSSLVASEAFANAYIKQMSSVCNLLSKEGVTLEMDILPQIVTNVESLDNVKKIINLLKDNNNWNPKSFYGSEALKLCFWQERHDVREFLIQEGASLSMEDFPHMVVKGSSESIIEVIKYLKEGNKWNPCSESAQKALGNAYWLAKYDIFDLLDEEGVS</sequence>
<evidence type="ECO:0000313" key="5">
    <source>
        <dbReference type="Proteomes" id="UP001195483"/>
    </source>
</evidence>
<evidence type="ECO:0000256" key="2">
    <source>
        <dbReference type="SAM" id="MobiDB-lite"/>
    </source>
</evidence>
<evidence type="ECO:0000259" key="3">
    <source>
        <dbReference type="Pfam" id="PF20720"/>
    </source>
</evidence>
<dbReference type="InterPro" id="IPR049050">
    <property type="entry name" value="nSTAND3"/>
</dbReference>
<reference evidence="4" key="1">
    <citation type="journal article" date="2021" name="Genome Biol. Evol.">
        <title>A High-Quality Reference Genome for a Parasitic Bivalve with Doubly Uniparental Inheritance (Bivalvia: Unionida).</title>
        <authorList>
            <person name="Smith C.H."/>
        </authorList>
    </citation>
    <scope>NUCLEOTIDE SEQUENCE</scope>
    <source>
        <strain evidence="4">CHS0354</strain>
    </source>
</reference>
<dbReference type="InterPro" id="IPR027897">
    <property type="entry name" value="DUF4559"/>
</dbReference>
<feature type="domain" description="Novel STAND NTPase 3" evidence="3">
    <location>
        <begin position="403"/>
        <end position="555"/>
    </location>
</feature>
<proteinExistence type="predicted"/>
<reference evidence="4" key="3">
    <citation type="submission" date="2023-05" db="EMBL/GenBank/DDBJ databases">
        <authorList>
            <person name="Smith C.H."/>
        </authorList>
    </citation>
    <scope>NUCLEOTIDE SEQUENCE</scope>
    <source>
        <strain evidence="4">CHS0354</strain>
        <tissue evidence="4">Mantle</tissue>
    </source>
</reference>
<dbReference type="SUPFAM" id="SSF48403">
    <property type="entry name" value="Ankyrin repeat"/>
    <property type="match status" value="1"/>
</dbReference>
<dbReference type="Pfam" id="PF20720">
    <property type="entry name" value="nSTAND3"/>
    <property type="match status" value="1"/>
</dbReference>
<dbReference type="Pfam" id="PF15112">
    <property type="entry name" value="DUF4559"/>
    <property type="match status" value="1"/>
</dbReference>
<gene>
    <name evidence="4" type="ORF">CHS0354_026135</name>
</gene>
<keyword evidence="5" id="KW-1185">Reference proteome</keyword>
<dbReference type="PANTHER" id="PTHR35083:SF1">
    <property type="entry name" value="RGD1565685 PROTEIN"/>
    <property type="match status" value="1"/>
</dbReference>
<dbReference type="EMBL" id="JAEAOA010001560">
    <property type="protein sequence ID" value="KAK3583549.1"/>
    <property type="molecule type" value="Genomic_DNA"/>
</dbReference>
<dbReference type="InterPro" id="IPR027417">
    <property type="entry name" value="P-loop_NTPase"/>
</dbReference>
<feature type="region of interest" description="Disordered" evidence="2">
    <location>
        <begin position="368"/>
        <end position="390"/>
    </location>
</feature>
<protein>
    <recommendedName>
        <fullName evidence="3">Novel STAND NTPase 3 domain-containing protein</fullName>
    </recommendedName>
</protein>
<dbReference type="InterPro" id="IPR036770">
    <property type="entry name" value="Ankyrin_rpt-contain_sf"/>
</dbReference>
<feature type="compositionally biased region" description="Basic and acidic residues" evidence="2">
    <location>
        <begin position="375"/>
        <end position="390"/>
    </location>
</feature>
<accession>A0AAE0S1U8</accession>
<comment type="caution">
    <text evidence="4">The sequence shown here is derived from an EMBL/GenBank/DDBJ whole genome shotgun (WGS) entry which is preliminary data.</text>
</comment>
<dbReference type="PANTHER" id="PTHR35083">
    <property type="entry name" value="RGD1565685 PROTEIN"/>
    <property type="match status" value="1"/>
</dbReference>
<evidence type="ECO:0000313" key="4">
    <source>
        <dbReference type="EMBL" id="KAK3583549.1"/>
    </source>
</evidence>
<keyword evidence="1" id="KW-0175">Coiled coil</keyword>
<evidence type="ECO:0000256" key="1">
    <source>
        <dbReference type="SAM" id="Coils"/>
    </source>
</evidence>
<reference evidence="4" key="2">
    <citation type="journal article" date="2021" name="Genome Biol. Evol.">
        <title>Developing a high-quality reference genome for a parasitic bivalve with doubly uniparental inheritance (Bivalvia: Unionida).</title>
        <authorList>
            <person name="Smith C.H."/>
        </authorList>
    </citation>
    <scope>NUCLEOTIDE SEQUENCE</scope>
    <source>
        <strain evidence="4">CHS0354</strain>
        <tissue evidence="4">Mantle</tissue>
    </source>
</reference>
<organism evidence="4 5">
    <name type="scientific">Potamilus streckersoni</name>
    <dbReference type="NCBI Taxonomy" id="2493646"/>
    <lineage>
        <taxon>Eukaryota</taxon>
        <taxon>Metazoa</taxon>
        <taxon>Spiralia</taxon>
        <taxon>Lophotrochozoa</taxon>
        <taxon>Mollusca</taxon>
        <taxon>Bivalvia</taxon>
        <taxon>Autobranchia</taxon>
        <taxon>Heteroconchia</taxon>
        <taxon>Palaeoheterodonta</taxon>
        <taxon>Unionida</taxon>
        <taxon>Unionoidea</taxon>
        <taxon>Unionidae</taxon>
        <taxon>Ambleminae</taxon>
        <taxon>Lampsilini</taxon>
        <taxon>Potamilus</taxon>
    </lineage>
</organism>
<dbReference type="Proteomes" id="UP001195483">
    <property type="component" value="Unassembled WGS sequence"/>
</dbReference>